<sequence>MFISCNGQVELNGKTYVAKIGATCKDGIGMIYTSRILKFDKSTVTSSYKVIASVSPESKYGYEHMYDNLTKTYKWRIDKRQFNN</sequence>
<dbReference type="AlphaFoldDB" id="A0A1S7DPR6"/>
<gene>
    <name evidence="1" type="ORF">AB406_0004</name>
</gene>
<dbReference type="EMBL" id="CP011859">
    <property type="protein sequence ID" value="AQY20971.1"/>
    <property type="molecule type" value="Genomic_DNA"/>
</dbReference>
<proteinExistence type="predicted"/>
<protein>
    <submittedName>
        <fullName evidence="1">Uncharacterized protein</fullName>
    </submittedName>
</protein>
<accession>A0A1S7DPR6</accession>
<reference evidence="1 2" key="1">
    <citation type="submission" date="2015-06" db="EMBL/GenBank/DDBJ databases">
        <title>R. anatipestifer strain HXb2 is the most virulent strain so far, and the genome sequence would help us uncover the pathogenesis.</title>
        <authorList>
            <person name="Hu Q."/>
            <person name="Qi J."/>
            <person name="Bo H."/>
            <person name="Liu G."/>
            <person name="Tao M."/>
            <person name="Ding Y."/>
            <person name="Xue Y."/>
        </authorList>
    </citation>
    <scope>NUCLEOTIDE SEQUENCE [LARGE SCALE GENOMIC DNA]</scope>
    <source>
        <strain evidence="1 2">HXb2</strain>
    </source>
</reference>
<dbReference type="Proteomes" id="UP000189883">
    <property type="component" value="Chromosome"/>
</dbReference>
<evidence type="ECO:0000313" key="2">
    <source>
        <dbReference type="Proteomes" id="UP000189883"/>
    </source>
</evidence>
<organism evidence="1 2">
    <name type="scientific">Riemerella anatipestifer</name>
    <name type="common">Moraxella anatipestifer</name>
    <dbReference type="NCBI Taxonomy" id="34085"/>
    <lineage>
        <taxon>Bacteria</taxon>
        <taxon>Pseudomonadati</taxon>
        <taxon>Bacteroidota</taxon>
        <taxon>Flavobacteriia</taxon>
        <taxon>Flavobacteriales</taxon>
        <taxon>Weeksellaceae</taxon>
        <taxon>Riemerella</taxon>
    </lineage>
</organism>
<evidence type="ECO:0000313" key="1">
    <source>
        <dbReference type="EMBL" id="AQY20971.1"/>
    </source>
</evidence>
<name>A0A1S7DPR6_RIEAN</name>